<dbReference type="AlphaFoldDB" id="A0A2U2XGM7"/>
<gene>
    <name evidence="7" type="ORF">DIT68_00960</name>
</gene>
<comment type="caution">
    <text evidence="7">The sequence shown here is derived from an EMBL/GenBank/DDBJ whole genome shotgun (WGS) entry which is preliminary data.</text>
</comment>
<proteinExistence type="inferred from homology"/>
<comment type="similarity">
    <text evidence="2">Belongs to the LemA family.</text>
</comment>
<reference evidence="7 8" key="1">
    <citation type="submission" date="2018-05" db="EMBL/GenBank/DDBJ databases">
        <title>Brumimicrobium oceani sp. nov., isolated from coastal sediment.</title>
        <authorList>
            <person name="Kou Y."/>
        </authorList>
    </citation>
    <scope>NUCLEOTIDE SEQUENCE [LARGE SCALE GENOMIC DNA]</scope>
    <source>
        <strain evidence="7 8">C305</strain>
    </source>
</reference>
<protein>
    <recommendedName>
        <fullName evidence="9">LemA family protein</fullName>
    </recommendedName>
</protein>
<sequence>MYIIIATSILIVILLILVWIIYNQLIAARESVNEALSGIDVQLKKRFELIPKLVEMVKGYSNYEADLLKKVTSLRSSGVEDILQKEKEDAGLNLVSRSIKVTFENYPQLKANENFLELMKELSKVEDELAMSRRYLNGTIRDFNTKIGIFPNNILAGPFGFKEKSFYEIEAFEREPQKIFE</sequence>
<dbReference type="GO" id="GO:0016020">
    <property type="term" value="C:membrane"/>
    <property type="evidence" value="ECO:0007669"/>
    <property type="project" value="UniProtKB-SubCell"/>
</dbReference>
<accession>A0A2U2XGM7</accession>
<dbReference type="Pfam" id="PF04011">
    <property type="entry name" value="LemA"/>
    <property type="match status" value="1"/>
</dbReference>
<evidence type="ECO:0000256" key="5">
    <source>
        <dbReference type="ARBA" id="ARBA00023136"/>
    </source>
</evidence>
<dbReference type="InterPro" id="IPR007156">
    <property type="entry name" value="MamQ_LemA"/>
</dbReference>
<feature type="transmembrane region" description="Helical" evidence="6">
    <location>
        <begin position="5"/>
        <end position="22"/>
    </location>
</feature>
<organism evidence="7 8">
    <name type="scientific">Brumimicrobium oceani</name>
    <dbReference type="NCBI Taxonomy" id="2100725"/>
    <lineage>
        <taxon>Bacteria</taxon>
        <taxon>Pseudomonadati</taxon>
        <taxon>Bacteroidota</taxon>
        <taxon>Flavobacteriia</taxon>
        <taxon>Flavobacteriales</taxon>
        <taxon>Crocinitomicaceae</taxon>
        <taxon>Brumimicrobium</taxon>
    </lineage>
</organism>
<dbReference type="RefSeq" id="WP_109357941.1">
    <property type="nucleotide sequence ID" value="NZ_QFRJ01000001.1"/>
</dbReference>
<evidence type="ECO:0000256" key="2">
    <source>
        <dbReference type="ARBA" id="ARBA00008854"/>
    </source>
</evidence>
<dbReference type="OrthoDB" id="9804152at2"/>
<dbReference type="EMBL" id="QFRJ01000001">
    <property type="protein sequence ID" value="PWH86861.1"/>
    <property type="molecule type" value="Genomic_DNA"/>
</dbReference>
<evidence type="ECO:0000256" key="3">
    <source>
        <dbReference type="ARBA" id="ARBA00022692"/>
    </source>
</evidence>
<keyword evidence="4 6" id="KW-1133">Transmembrane helix</keyword>
<comment type="subcellular location">
    <subcellularLocation>
        <location evidence="1">Membrane</location>
        <topology evidence="1">Single-pass membrane protein</topology>
    </subcellularLocation>
</comment>
<dbReference type="SUPFAM" id="SSF140478">
    <property type="entry name" value="LemA-like"/>
    <property type="match status" value="1"/>
</dbReference>
<dbReference type="Proteomes" id="UP000245370">
    <property type="component" value="Unassembled WGS sequence"/>
</dbReference>
<dbReference type="PANTHER" id="PTHR34478">
    <property type="entry name" value="PROTEIN LEMA"/>
    <property type="match status" value="1"/>
</dbReference>
<name>A0A2U2XGM7_9FLAO</name>
<evidence type="ECO:0000256" key="6">
    <source>
        <dbReference type="SAM" id="Phobius"/>
    </source>
</evidence>
<dbReference type="InterPro" id="IPR023353">
    <property type="entry name" value="LemA-like_dom_sf"/>
</dbReference>
<keyword evidence="5 6" id="KW-0472">Membrane</keyword>
<evidence type="ECO:0008006" key="9">
    <source>
        <dbReference type="Google" id="ProtNLM"/>
    </source>
</evidence>
<dbReference type="PANTHER" id="PTHR34478:SF1">
    <property type="entry name" value="PROTEIN LEMA"/>
    <property type="match status" value="1"/>
</dbReference>
<dbReference type="Gene3D" id="1.20.1440.20">
    <property type="entry name" value="LemA-like domain"/>
    <property type="match status" value="1"/>
</dbReference>
<keyword evidence="3 6" id="KW-0812">Transmembrane</keyword>
<evidence type="ECO:0000256" key="4">
    <source>
        <dbReference type="ARBA" id="ARBA00022989"/>
    </source>
</evidence>
<keyword evidence="8" id="KW-1185">Reference proteome</keyword>
<evidence type="ECO:0000313" key="7">
    <source>
        <dbReference type="EMBL" id="PWH86861.1"/>
    </source>
</evidence>
<evidence type="ECO:0000256" key="1">
    <source>
        <dbReference type="ARBA" id="ARBA00004167"/>
    </source>
</evidence>
<evidence type="ECO:0000313" key="8">
    <source>
        <dbReference type="Proteomes" id="UP000245370"/>
    </source>
</evidence>
<reference evidence="7 8" key="2">
    <citation type="submission" date="2018-05" db="EMBL/GenBank/DDBJ databases">
        <authorList>
            <person name="Lanie J.A."/>
            <person name="Ng W.-L."/>
            <person name="Kazmierczak K.M."/>
            <person name="Andrzejewski T.M."/>
            <person name="Davidsen T.M."/>
            <person name="Wayne K.J."/>
            <person name="Tettelin H."/>
            <person name="Glass J.I."/>
            <person name="Rusch D."/>
            <person name="Podicherti R."/>
            <person name="Tsui H.-C.T."/>
            <person name="Winkler M.E."/>
        </authorList>
    </citation>
    <scope>NUCLEOTIDE SEQUENCE [LARGE SCALE GENOMIC DNA]</scope>
    <source>
        <strain evidence="7 8">C305</strain>
    </source>
</reference>